<comment type="caution">
    <text evidence="3">The sequence shown here is derived from an EMBL/GenBank/DDBJ whole genome shotgun (WGS) entry which is preliminary data.</text>
</comment>
<feature type="transmembrane region" description="Helical" evidence="2">
    <location>
        <begin position="73"/>
        <end position="101"/>
    </location>
</feature>
<proteinExistence type="predicted"/>
<keyword evidence="4" id="KW-1185">Reference proteome</keyword>
<evidence type="ECO:0008006" key="5">
    <source>
        <dbReference type="Google" id="ProtNLM"/>
    </source>
</evidence>
<evidence type="ECO:0000313" key="3">
    <source>
        <dbReference type="EMBL" id="NJB91346.1"/>
    </source>
</evidence>
<dbReference type="AlphaFoldDB" id="A0A7X5XUP7"/>
<accession>A0A7X5XUP7</accession>
<gene>
    <name evidence="3" type="ORF">GGR90_003555</name>
</gene>
<reference evidence="3 4" key="1">
    <citation type="submission" date="2020-03" db="EMBL/GenBank/DDBJ databases">
        <title>Genomic Encyclopedia of Type Strains, Phase IV (KMG-IV): sequencing the most valuable type-strain genomes for metagenomic binning, comparative biology and taxonomic classification.</title>
        <authorList>
            <person name="Goeker M."/>
        </authorList>
    </citation>
    <scope>NUCLEOTIDE SEQUENCE [LARGE SCALE GENOMIC DNA]</scope>
    <source>
        <strain evidence="3 4">DSM 25229</strain>
    </source>
</reference>
<feature type="region of interest" description="Disordered" evidence="1">
    <location>
        <begin position="1"/>
        <end position="29"/>
    </location>
</feature>
<dbReference type="InterPro" id="IPR009937">
    <property type="entry name" value="Phage_holin_3_6"/>
</dbReference>
<evidence type="ECO:0000256" key="1">
    <source>
        <dbReference type="SAM" id="MobiDB-lite"/>
    </source>
</evidence>
<feature type="transmembrane region" description="Helical" evidence="2">
    <location>
        <begin position="107"/>
        <end position="126"/>
    </location>
</feature>
<name>A0A7X5XUP7_9SPHN</name>
<keyword evidence="2" id="KW-0472">Membrane</keyword>
<keyword evidence="2" id="KW-1133">Transmembrane helix</keyword>
<dbReference type="Proteomes" id="UP000535078">
    <property type="component" value="Unassembled WGS sequence"/>
</dbReference>
<dbReference type="EMBL" id="JAATIT010000005">
    <property type="protein sequence ID" value="NJB91346.1"/>
    <property type="molecule type" value="Genomic_DNA"/>
</dbReference>
<keyword evidence="2" id="KW-0812">Transmembrane</keyword>
<evidence type="ECO:0000256" key="2">
    <source>
        <dbReference type="SAM" id="Phobius"/>
    </source>
</evidence>
<dbReference type="Pfam" id="PF07332">
    <property type="entry name" value="Phage_holin_3_6"/>
    <property type="match status" value="1"/>
</dbReference>
<protein>
    <recommendedName>
        <fullName evidence="5">Holin-X, holin superfamily III</fullName>
    </recommendedName>
</protein>
<sequence length="154" mass="15702">MASAEPNGPPAPDARSFDGVSHGYAPDGRPLTPPPVPLEQIVGDVVDNLSATAKAELALLEARSELALHGATWTAAWGTVAASALGIAMLALAFGAILALAPHVGPFVATLIVVAVLLVVAGFAGWRAQRSYGDIRTALRSDLTREGIDDAADA</sequence>
<organism evidence="3 4">
    <name type="scientific">Sphingopyxis italica</name>
    <dbReference type="NCBI Taxonomy" id="1129133"/>
    <lineage>
        <taxon>Bacteria</taxon>
        <taxon>Pseudomonadati</taxon>
        <taxon>Pseudomonadota</taxon>
        <taxon>Alphaproteobacteria</taxon>
        <taxon>Sphingomonadales</taxon>
        <taxon>Sphingomonadaceae</taxon>
        <taxon>Sphingopyxis</taxon>
    </lineage>
</organism>
<evidence type="ECO:0000313" key="4">
    <source>
        <dbReference type="Proteomes" id="UP000535078"/>
    </source>
</evidence>
<dbReference type="RefSeq" id="WP_167922700.1">
    <property type="nucleotide sequence ID" value="NZ_JAATIT010000005.1"/>
</dbReference>